<evidence type="ECO:0000313" key="3">
    <source>
        <dbReference type="RefSeq" id="XP_056690408.1"/>
    </source>
</evidence>
<dbReference type="Gene3D" id="1.10.340.70">
    <property type="match status" value="1"/>
</dbReference>
<reference evidence="3" key="2">
    <citation type="submission" date="2025-08" db="UniProtKB">
        <authorList>
            <consortium name="RefSeq"/>
        </authorList>
    </citation>
    <scope>IDENTIFICATION</scope>
    <source>
        <tissue evidence="3">Leaf</tissue>
    </source>
</reference>
<keyword evidence="2" id="KW-1185">Reference proteome</keyword>
<dbReference type="Proteomes" id="UP000813463">
    <property type="component" value="Chromosome 1"/>
</dbReference>
<reference evidence="2" key="1">
    <citation type="journal article" date="2021" name="Nat. Commun.">
        <title>Genomic analyses provide insights into spinach domestication and the genetic basis of agronomic traits.</title>
        <authorList>
            <person name="Cai X."/>
            <person name="Sun X."/>
            <person name="Xu C."/>
            <person name="Sun H."/>
            <person name="Wang X."/>
            <person name="Ge C."/>
            <person name="Zhang Z."/>
            <person name="Wang Q."/>
            <person name="Fei Z."/>
            <person name="Jiao C."/>
            <person name="Wang Q."/>
        </authorList>
    </citation>
    <scope>NUCLEOTIDE SEQUENCE [LARGE SCALE GENOMIC DNA]</scope>
    <source>
        <strain evidence="2">cv. Varoflay</strain>
    </source>
</reference>
<proteinExistence type="predicted"/>
<dbReference type="PANTHER" id="PTHR48475:SF2">
    <property type="entry name" value="RIBONUCLEASE H"/>
    <property type="match status" value="1"/>
</dbReference>
<sequence>MNRSVHVEVYQERSIDLPPPTVCNLRPEPSWMDAVITYKERRELPEDKLLARTLKRYNNRFVIDAKVELMRKSFSTPLLKCVGPTETDYILREIHLGICGNHIGGRTLAHKTLRAGYWWPTMISEVKAMTKKCEKCQKFALGHPPTSSNLAINIIPLTICTMGNGHHWSVSLGCKSKEVIDRGS</sequence>
<dbReference type="PANTHER" id="PTHR48475">
    <property type="entry name" value="RIBONUCLEASE H"/>
    <property type="match status" value="1"/>
</dbReference>
<dbReference type="GeneID" id="130465602"/>
<gene>
    <name evidence="3" type="primary">LOC130465602</name>
</gene>
<organism evidence="2 3">
    <name type="scientific">Spinacia oleracea</name>
    <name type="common">Spinach</name>
    <dbReference type="NCBI Taxonomy" id="3562"/>
    <lineage>
        <taxon>Eukaryota</taxon>
        <taxon>Viridiplantae</taxon>
        <taxon>Streptophyta</taxon>
        <taxon>Embryophyta</taxon>
        <taxon>Tracheophyta</taxon>
        <taxon>Spermatophyta</taxon>
        <taxon>Magnoliopsida</taxon>
        <taxon>eudicotyledons</taxon>
        <taxon>Gunneridae</taxon>
        <taxon>Pentapetalae</taxon>
        <taxon>Caryophyllales</taxon>
        <taxon>Chenopodiaceae</taxon>
        <taxon>Chenopodioideae</taxon>
        <taxon>Anserineae</taxon>
        <taxon>Spinacia</taxon>
    </lineage>
</organism>
<feature type="domain" description="Integrase zinc-binding" evidence="1">
    <location>
        <begin position="85"/>
        <end position="139"/>
    </location>
</feature>
<name>A0ABM3R467_SPIOL</name>
<protein>
    <recommendedName>
        <fullName evidence="1">Integrase zinc-binding domain-containing protein</fullName>
    </recommendedName>
</protein>
<dbReference type="RefSeq" id="XP_056690408.1">
    <property type="nucleotide sequence ID" value="XM_056834430.1"/>
</dbReference>
<dbReference type="InterPro" id="IPR041588">
    <property type="entry name" value="Integrase_H2C2"/>
</dbReference>
<dbReference type="Pfam" id="PF17921">
    <property type="entry name" value="Integrase_H2C2"/>
    <property type="match status" value="1"/>
</dbReference>
<evidence type="ECO:0000259" key="1">
    <source>
        <dbReference type="Pfam" id="PF17921"/>
    </source>
</evidence>
<accession>A0ABM3R467</accession>
<evidence type="ECO:0000313" key="2">
    <source>
        <dbReference type="Proteomes" id="UP000813463"/>
    </source>
</evidence>